<feature type="chain" id="PRO_5012716028" evidence="4">
    <location>
        <begin position="35"/>
        <end position="550"/>
    </location>
</feature>
<dbReference type="GO" id="GO:0005509">
    <property type="term" value="F:calcium ion binding"/>
    <property type="evidence" value="ECO:0007669"/>
    <property type="project" value="InterPro"/>
</dbReference>
<dbReference type="SMART" id="SM00612">
    <property type="entry name" value="Kelch"/>
    <property type="match status" value="6"/>
</dbReference>
<dbReference type="SUPFAM" id="SSF50965">
    <property type="entry name" value="Galactose oxidase, central domain"/>
    <property type="match status" value="2"/>
</dbReference>
<organism evidence="5 6">
    <name type="scientific">Cystobacter fuscus</name>
    <dbReference type="NCBI Taxonomy" id="43"/>
    <lineage>
        <taxon>Bacteria</taxon>
        <taxon>Pseudomonadati</taxon>
        <taxon>Myxococcota</taxon>
        <taxon>Myxococcia</taxon>
        <taxon>Myxococcales</taxon>
        <taxon>Cystobacterineae</taxon>
        <taxon>Archangiaceae</taxon>
        <taxon>Cystobacter</taxon>
    </lineage>
</organism>
<evidence type="ECO:0000313" key="5">
    <source>
        <dbReference type="EMBL" id="ATB39069.1"/>
    </source>
</evidence>
<keyword evidence="2 4" id="KW-0732">Signal</keyword>
<dbReference type="SUPFAM" id="SSF103647">
    <property type="entry name" value="TSP type-3 repeat"/>
    <property type="match status" value="1"/>
</dbReference>
<dbReference type="AlphaFoldDB" id="A0A250J549"/>
<sequence length="550" mass="57131">MKTMKSTAKRVLKSFLGGAALAAAGLFAPGTASAAQCVVQSTGGHIPAAKLISLDQAALVTVTFCNGTAGYKSQTFLVRPDGTVHVGTGNTTPAGTEYDVGTFLKGGELVFAIRVPETGYTYYSGPGSRNPDGIVHAAVTDLGNNNYHVGFEDLYASGDADYDDINLVVTSTALVVVPADDKDTDGDGIIDYVDNCVSIPNADQSDIDGDGVGDACSTYGTWSPTGPMFQVRILHTATKLNDGRVMVTGGYNPSTEIYDPATGAWTRFADTRTNHRYHTATKLNDGRVLIVGGDGASATKSAELYDAASNTWTLTGNLATFRARHTATLLPSGKVLVVGGIDKATNAALTSAELYDPATGTWSATGGMNEARANFTLTQLSDGKVLATGGGTGEVRSATAEVYNPATGTWTRVGNMTQPRNSHAAARLANGKVLVMGGGVDGTPSTTAELFDPASGTFTATGSMHQPRRNHTATLLPTGLVAVAGGYDKFTGTHGKAEMYNPLTGTWIPTTEMIEHRYSHTATLLDDGKVLVAGGISVAVENQVTAEVLH</sequence>
<gene>
    <name evidence="5" type="ORF">CYFUS_004508</name>
</gene>
<dbReference type="Gene3D" id="2.130.10.80">
    <property type="entry name" value="Galactose oxidase/kelch, beta-propeller"/>
    <property type="match status" value="3"/>
</dbReference>
<proteinExistence type="predicted"/>
<dbReference type="PANTHER" id="PTHR46344">
    <property type="entry name" value="OS02G0202900 PROTEIN"/>
    <property type="match status" value="1"/>
</dbReference>
<dbReference type="GO" id="GO:0007155">
    <property type="term" value="P:cell adhesion"/>
    <property type="evidence" value="ECO:0007669"/>
    <property type="project" value="InterPro"/>
</dbReference>
<dbReference type="KEGG" id="cfus:CYFUS_004508"/>
<reference evidence="5 6" key="1">
    <citation type="submission" date="2017-06" db="EMBL/GenBank/DDBJ databases">
        <title>Sequencing and comparative analysis of myxobacterial genomes.</title>
        <authorList>
            <person name="Rupp O."/>
            <person name="Goesmann A."/>
            <person name="Sogaard-Andersen L."/>
        </authorList>
    </citation>
    <scope>NUCLEOTIDE SEQUENCE [LARGE SCALE GENOMIC DNA]</scope>
    <source>
        <strain evidence="5 6">DSM 52655</strain>
    </source>
</reference>
<evidence type="ECO:0000256" key="4">
    <source>
        <dbReference type="SAM" id="SignalP"/>
    </source>
</evidence>
<feature type="signal peptide" evidence="4">
    <location>
        <begin position="1"/>
        <end position="34"/>
    </location>
</feature>
<dbReference type="InterPro" id="IPR011043">
    <property type="entry name" value="Gal_Oxase/kelch_b-propeller"/>
</dbReference>
<dbReference type="Pfam" id="PF24681">
    <property type="entry name" value="Kelch_KLHDC2_KLHL20_DRC7"/>
    <property type="match status" value="1"/>
</dbReference>
<accession>A0A250J549</accession>
<evidence type="ECO:0000256" key="3">
    <source>
        <dbReference type="ARBA" id="ARBA00022737"/>
    </source>
</evidence>
<keyword evidence="1" id="KW-0880">Kelch repeat</keyword>
<dbReference type="InterPro" id="IPR028974">
    <property type="entry name" value="TSP_type-3_rpt"/>
</dbReference>
<dbReference type="EMBL" id="CP022098">
    <property type="protein sequence ID" value="ATB39069.1"/>
    <property type="molecule type" value="Genomic_DNA"/>
</dbReference>
<dbReference type="Proteomes" id="UP000217257">
    <property type="component" value="Chromosome"/>
</dbReference>
<keyword evidence="3" id="KW-0677">Repeat</keyword>
<dbReference type="InterPro" id="IPR003367">
    <property type="entry name" value="Thrombospondin_3-like_rpt"/>
</dbReference>
<dbReference type="InterPro" id="IPR006652">
    <property type="entry name" value="Kelch_1"/>
</dbReference>
<evidence type="ECO:0000256" key="2">
    <source>
        <dbReference type="ARBA" id="ARBA00022729"/>
    </source>
</evidence>
<protein>
    <submittedName>
        <fullName evidence="5">Kelch domain protein</fullName>
    </submittedName>
</protein>
<dbReference type="Gene3D" id="4.10.1080.10">
    <property type="entry name" value="TSP type-3 repeat"/>
    <property type="match status" value="1"/>
</dbReference>
<dbReference type="Pfam" id="PF02412">
    <property type="entry name" value="TSP_3"/>
    <property type="match status" value="1"/>
</dbReference>
<evidence type="ECO:0000256" key="1">
    <source>
        <dbReference type="ARBA" id="ARBA00022441"/>
    </source>
</evidence>
<dbReference type="InterPro" id="IPR037293">
    <property type="entry name" value="Gal_Oxidase_central_sf"/>
</dbReference>
<evidence type="ECO:0000313" key="6">
    <source>
        <dbReference type="Proteomes" id="UP000217257"/>
    </source>
</evidence>
<name>A0A250J549_9BACT</name>
<dbReference type="PANTHER" id="PTHR46344:SF27">
    <property type="entry name" value="KELCH REPEAT SUPERFAMILY PROTEIN"/>
    <property type="match status" value="1"/>
</dbReference>